<protein>
    <submittedName>
        <fullName evidence="1">Recombinase</fullName>
    </submittedName>
    <submittedName>
        <fullName evidence="2">Recombination protein NinG</fullName>
    </submittedName>
</protein>
<evidence type="ECO:0000313" key="2">
    <source>
        <dbReference type="EMBL" id="MCZ2688237.1"/>
    </source>
</evidence>
<dbReference type="RefSeq" id="WP_005821776.1">
    <property type="nucleotide sequence ID" value="NZ_CP037440.1"/>
</dbReference>
<reference evidence="1 3" key="1">
    <citation type="journal article" date="2019" name="Nat. Med.">
        <title>A library of human gut bacterial isolates paired with longitudinal multiomics data enables mechanistic microbiome research.</title>
        <authorList>
            <person name="Poyet M."/>
            <person name="Groussin M."/>
            <person name="Gibbons S.M."/>
            <person name="Avila-Pacheco J."/>
            <person name="Jiang X."/>
            <person name="Kearney S.M."/>
            <person name="Perrotta A.R."/>
            <person name="Berdy B."/>
            <person name="Zhao S."/>
            <person name="Lieberman T.D."/>
            <person name="Swanson P.K."/>
            <person name="Smith M."/>
            <person name="Roesemann S."/>
            <person name="Alexander J.E."/>
            <person name="Rich S.A."/>
            <person name="Livny J."/>
            <person name="Vlamakis H."/>
            <person name="Clish C."/>
            <person name="Bullock K."/>
            <person name="Deik A."/>
            <person name="Scott J."/>
            <person name="Pierce K.A."/>
            <person name="Xavier R.J."/>
            <person name="Alm E.J."/>
        </authorList>
    </citation>
    <scope>NUCLEOTIDE SEQUENCE [LARGE SCALE GENOMIC DNA]</scope>
    <source>
        <strain evidence="1 3">BIOML-A1</strain>
    </source>
</reference>
<accession>A0A081U8C1</accession>
<reference evidence="2" key="2">
    <citation type="submission" date="2022-12" db="EMBL/GenBank/DDBJ databases">
        <title>Development of a Multilocus Sequence Typing Scheme for Bacteroides fragilis Based on Whole Genome Sequencing Data and Clinical Application.</title>
        <authorList>
            <person name="Nielsen F.D."/>
            <person name="Justesen U.S."/>
        </authorList>
    </citation>
    <scope>NUCLEOTIDE SEQUENCE</scope>
    <source>
        <strain evidence="2">BF_AM_ODE_DK_2015_4</strain>
    </source>
</reference>
<dbReference type="InterPro" id="IPR008713">
    <property type="entry name" value="Phage_lambda_NinG"/>
</dbReference>
<dbReference type="EMBL" id="VWAQ01000013">
    <property type="protein sequence ID" value="KAA5206746.1"/>
    <property type="molecule type" value="Genomic_DNA"/>
</dbReference>
<evidence type="ECO:0000313" key="1">
    <source>
        <dbReference type="EMBL" id="KAA5206746.1"/>
    </source>
</evidence>
<comment type="caution">
    <text evidence="1">The sequence shown here is derived from an EMBL/GenBank/DDBJ whole genome shotgun (WGS) entry which is preliminary data.</text>
</comment>
<dbReference type="AlphaFoldDB" id="A0A081U8C1"/>
<dbReference type="EMBL" id="JAPTZU010000006">
    <property type="protein sequence ID" value="MCZ2688237.1"/>
    <property type="molecule type" value="Genomic_DNA"/>
</dbReference>
<dbReference type="Proteomes" id="UP001079672">
    <property type="component" value="Unassembled WGS sequence"/>
</dbReference>
<dbReference type="Pfam" id="PF05766">
    <property type="entry name" value="NinG"/>
    <property type="match status" value="1"/>
</dbReference>
<proteinExistence type="predicted"/>
<gene>
    <name evidence="1" type="ORF">F2Z25_15270</name>
    <name evidence="2" type="ORF">O1433_12090</name>
</gene>
<name>A0A081U8C1_BACFG</name>
<dbReference type="Proteomes" id="UP000429838">
    <property type="component" value="Unassembled WGS sequence"/>
</dbReference>
<sequence>MWKKKTTDLKKKSPNLKNKLDTVFSRFIRLRDARKDGTFQCISCGRILPLDQADCGHYINRQHMSTRFSEKNCNAQCRSCNRFDEGNMQGYRRGLILKYGEPAVLLLESMKNQTNKISDFEYSTMIKYYQGEVKRLKEEKQIRQI</sequence>
<organism evidence="1 3">
    <name type="scientific">Bacteroides fragilis</name>
    <dbReference type="NCBI Taxonomy" id="817"/>
    <lineage>
        <taxon>Bacteria</taxon>
        <taxon>Pseudomonadati</taxon>
        <taxon>Bacteroidota</taxon>
        <taxon>Bacteroidia</taxon>
        <taxon>Bacteroidales</taxon>
        <taxon>Bacteroidaceae</taxon>
        <taxon>Bacteroides</taxon>
    </lineage>
</organism>
<evidence type="ECO:0000313" key="3">
    <source>
        <dbReference type="Proteomes" id="UP000429838"/>
    </source>
</evidence>